<sequence>MTAKYDNFVLFEHIKPEIYKKAKTSEESGKWLAALKEELESLSNHNTWIHVNRRRLIDGVTQLNIPRNLFSITNYLNVTTLNRDGVLETTWRTAPAKTQKAQVRPLKPVVDPRPPFPKCSGLFGQREKGTLPRTAAPRKNPTKSKTKCHQRPRCCCRIHATTGSGDRQNRKVPPIKDAPFLKEGNR</sequence>
<dbReference type="Proteomes" id="UP000886998">
    <property type="component" value="Unassembled WGS sequence"/>
</dbReference>
<name>A0A8X6IK07_9ARAC</name>
<protein>
    <submittedName>
        <fullName evidence="2">Uncharacterized protein</fullName>
    </submittedName>
</protein>
<organism evidence="2 3">
    <name type="scientific">Trichonephila inaurata madagascariensis</name>
    <dbReference type="NCBI Taxonomy" id="2747483"/>
    <lineage>
        <taxon>Eukaryota</taxon>
        <taxon>Metazoa</taxon>
        <taxon>Ecdysozoa</taxon>
        <taxon>Arthropoda</taxon>
        <taxon>Chelicerata</taxon>
        <taxon>Arachnida</taxon>
        <taxon>Araneae</taxon>
        <taxon>Araneomorphae</taxon>
        <taxon>Entelegynae</taxon>
        <taxon>Araneoidea</taxon>
        <taxon>Nephilidae</taxon>
        <taxon>Trichonephila</taxon>
        <taxon>Trichonephila inaurata</taxon>
    </lineage>
</organism>
<proteinExistence type="predicted"/>
<comment type="caution">
    <text evidence="2">The sequence shown here is derived from an EMBL/GenBank/DDBJ whole genome shotgun (WGS) entry which is preliminary data.</text>
</comment>
<evidence type="ECO:0000313" key="3">
    <source>
        <dbReference type="Proteomes" id="UP000886998"/>
    </source>
</evidence>
<reference evidence="2" key="1">
    <citation type="submission" date="2020-08" db="EMBL/GenBank/DDBJ databases">
        <title>Multicomponent nature underlies the extraordinary mechanical properties of spider dragline silk.</title>
        <authorList>
            <person name="Kono N."/>
            <person name="Nakamura H."/>
            <person name="Mori M."/>
            <person name="Yoshida Y."/>
            <person name="Ohtoshi R."/>
            <person name="Malay A.D."/>
            <person name="Moran D.A.P."/>
            <person name="Tomita M."/>
            <person name="Numata K."/>
            <person name="Arakawa K."/>
        </authorList>
    </citation>
    <scope>NUCLEOTIDE SEQUENCE</scope>
</reference>
<evidence type="ECO:0000256" key="1">
    <source>
        <dbReference type="SAM" id="MobiDB-lite"/>
    </source>
</evidence>
<feature type="compositionally biased region" description="Basic residues" evidence="1">
    <location>
        <begin position="140"/>
        <end position="156"/>
    </location>
</feature>
<dbReference type="AlphaFoldDB" id="A0A8X6IK07"/>
<keyword evidence="3" id="KW-1185">Reference proteome</keyword>
<dbReference type="EMBL" id="BMAV01026309">
    <property type="protein sequence ID" value="GFS49188.1"/>
    <property type="molecule type" value="Genomic_DNA"/>
</dbReference>
<evidence type="ECO:0000313" key="2">
    <source>
        <dbReference type="EMBL" id="GFS49188.1"/>
    </source>
</evidence>
<accession>A0A8X6IK07</accession>
<gene>
    <name evidence="2" type="ORF">TNIN_490211</name>
</gene>
<feature type="region of interest" description="Disordered" evidence="1">
    <location>
        <begin position="98"/>
        <end position="186"/>
    </location>
</feature>